<dbReference type="AlphaFoldDB" id="A0A161IZB0"/>
<accession>A0A161IZB0</accession>
<reference evidence="1 2" key="1">
    <citation type="submission" date="2016-04" db="EMBL/GenBank/DDBJ databases">
        <title>Complete genome sequence of Bacillus oceanisediminis strain 2691.</title>
        <authorList>
            <person name="Jeong H."/>
            <person name="Kim H.J."/>
            <person name="Lee D.-W."/>
        </authorList>
    </citation>
    <scope>NUCLEOTIDE SEQUENCE [LARGE SCALE GENOMIC DNA]</scope>
    <source>
        <strain evidence="1 2">2691</strain>
        <plasmid evidence="2">pbo1</plasmid>
    </source>
</reference>
<geneLocation type="plasmid" evidence="2">
    <name>pbo1</name>
</geneLocation>
<protein>
    <submittedName>
        <fullName evidence="1">Uncharacterized protein</fullName>
    </submittedName>
</protein>
<evidence type="ECO:0000313" key="2">
    <source>
        <dbReference type="Proteomes" id="UP000077856"/>
    </source>
</evidence>
<dbReference type="EMBL" id="CP015507">
    <property type="protein sequence ID" value="AND43155.1"/>
    <property type="molecule type" value="Genomic_DNA"/>
</dbReference>
<name>A0A161IZB0_9BACI</name>
<evidence type="ECO:0000313" key="1">
    <source>
        <dbReference type="EMBL" id="AND43155.1"/>
    </source>
</evidence>
<keyword evidence="1" id="KW-0614">Plasmid</keyword>
<sequence length="66" mass="7792">MDTHNEIVFMEEQMKKLVAKDALLKLVYKDMTINRNHSSEDALKIIFNGYVLDDPIMEEEYRKASK</sequence>
<dbReference type="Proteomes" id="UP000077856">
    <property type="component" value="Plasmid pBO1"/>
</dbReference>
<dbReference type="RefSeq" id="WP_019379593.1">
    <property type="nucleotide sequence ID" value="NZ_CP015507.1"/>
</dbReference>
<proteinExistence type="predicted"/>
<organism evidence="1 2">
    <name type="scientific">Cytobacillus oceanisediminis 2691</name>
    <dbReference type="NCBI Taxonomy" id="1196031"/>
    <lineage>
        <taxon>Bacteria</taxon>
        <taxon>Bacillati</taxon>
        <taxon>Bacillota</taxon>
        <taxon>Bacilli</taxon>
        <taxon>Bacillales</taxon>
        <taxon>Bacillaceae</taxon>
        <taxon>Cytobacillus</taxon>
    </lineage>
</organism>
<dbReference type="KEGG" id="bon:A361_28760"/>
<gene>
    <name evidence="1" type="ORF">A361_28760</name>
</gene>
<dbReference type="eggNOG" id="ENOG5030EMK">
    <property type="taxonomic scope" value="Bacteria"/>
</dbReference>